<dbReference type="Proteomes" id="UP000297598">
    <property type="component" value="Unassembled WGS sequence"/>
</dbReference>
<evidence type="ECO:0000256" key="10">
    <source>
        <dbReference type="ARBA" id="ARBA00022840"/>
    </source>
</evidence>
<dbReference type="InterPro" id="IPR036890">
    <property type="entry name" value="HATPase_C_sf"/>
</dbReference>
<feature type="domain" description="ETS" evidence="16">
    <location>
        <begin position="205"/>
        <end position="285"/>
    </location>
</feature>
<evidence type="ECO:0000256" key="15">
    <source>
        <dbReference type="SAM" id="Phobius"/>
    </source>
</evidence>
<evidence type="ECO:0000259" key="16">
    <source>
        <dbReference type="PROSITE" id="PS50061"/>
    </source>
</evidence>
<feature type="transmembrane region" description="Helical" evidence="15">
    <location>
        <begin position="12"/>
        <end position="33"/>
    </location>
</feature>
<dbReference type="GO" id="GO:0005886">
    <property type="term" value="C:plasma membrane"/>
    <property type="evidence" value="ECO:0007669"/>
    <property type="project" value="UniProtKB-SubCell"/>
</dbReference>
<keyword evidence="10" id="KW-0067">ATP-binding</keyword>
<dbReference type="PANTHER" id="PTHR45528">
    <property type="entry name" value="SENSOR HISTIDINE KINASE CPXA"/>
    <property type="match status" value="1"/>
</dbReference>
<evidence type="ECO:0000256" key="1">
    <source>
        <dbReference type="ARBA" id="ARBA00000085"/>
    </source>
</evidence>
<organism evidence="18 20">
    <name type="scientific">Staphylococcus petrasii</name>
    <dbReference type="NCBI Taxonomy" id="1276936"/>
    <lineage>
        <taxon>Bacteria</taxon>
        <taxon>Bacillati</taxon>
        <taxon>Bacillota</taxon>
        <taxon>Bacilli</taxon>
        <taxon>Bacillales</taxon>
        <taxon>Staphylococcaceae</taxon>
        <taxon>Staphylococcus</taxon>
    </lineage>
</organism>
<dbReference type="SMART" id="SM00387">
    <property type="entry name" value="HATPase_c"/>
    <property type="match status" value="1"/>
</dbReference>
<dbReference type="InterPro" id="IPR050398">
    <property type="entry name" value="HssS/ArlS-like"/>
</dbReference>
<evidence type="ECO:0000256" key="9">
    <source>
        <dbReference type="ARBA" id="ARBA00022777"/>
    </source>
</evidence>
<dbReference type="CDD" id="cd00082">
    <property type="entry name" value="HisKA"/>
    <property type="match status" value="1"/>
</dbReference>
<dbReference type="Proteomes" id="UP000254047">
    <property type="component" value="Unassembled WGS sequence"/>
</dbReference>
<keyword evidence="21" id="KW-1185">Reference proteome</keyword>
<protein>
    <recommendedName>
        <fullName evidence="3">histidine kinase</fullName>
        <ecNumber evidence="3">2.7.13.3</ecNumber>
    </recommendedName>
</protein>
<dbReference type="Pfam" id="PF02518">
    <property type="entry name" value="HATPase_c"/>
    <property type="match status" value="1"/>
</dbReference>
<dbReference type="SMART" id="SM00388">
    <property type="entry name" value="HisKA"/>
    <property type="match status" value="1"/>
</dbReference>
<dbReference type="PANTHER" id="PTHR45528:SF1">
    <property type="entry name" value="SENSOR HISTIDINE KINASE CPXA"/>
    <property type="match status" value="1"/>
</dbReference>
<dbReference type="SUPFAM" id="SSF47384">
    <property type="entry name" value="Homodimeric domain of signal transducing histidine kinase"/>
    <property type="match status" value="1"/>
</dbReference>
<keyword evidence="6 18" id="KW-0808">Transferase</keyword>
<evidence type="ECO:0000313" key="18">
    <source>
        <dbReference type="EMBL" id="SUM43040.1"/>
    </source>
</evidence>
<evidence type="ECO:0000313" key="19">
    <source>
        <dbReference type="EMBL" id="TGE16739.1"/>
    </source>
</evidence>
<evidence type="ECO:0000313" key="21">
    <source>
        <dbReference type="Proteomes" id="UP000297598"/>
    </source>
</evidence>
<keyword evidence="5" id="KW-0597">Phosphoprotein</keyword>
<evidence type="ECO:0000256" key="14">
    <source>
        <dbReference type="SAM" id="MobiDB-lite"/>
    </source>
</evidence>
<evidence type="ECO:0000256" key="2">
    <source>
        <dbReference type="ARBA" id="ARBA00004651"/>
    </source>
</evidence>
<evidence type="ECO:0000256" key="6">
    <source>
        <dbReference type="ARBA" id="ARBA00022679"/>
    </source>
</evidence>
<keyword evidence="11 15" id="KW-1133">Transmembrane helix</keyword>
<dbReference type="GO" id="GO:0005524">
    <property type="term" value="F:ATP binding"/>
    <property type="evidence" value="ECO:0007669"/>
    <property type="project" value="UniProtKB-KW"/>
</dbReference>
<dbReference type="GO" id="GO:0003700">
    <property type="term" value="F:DNA-binding transcription factor activity"/>
    <property type="evidence" value="ECO:0007669"/>
    <property type="project" value="InterPro"/>
</dbReference>
<gene>
    <name evidence="18" type="primary">kdpD</name>
    <name evidence="19" type="ORF">BJR09_08530</name>
    <name evidence="18" type="ORF">NCTC13830_00565</name>
</gene>
<keyword evidence="4" id="KW-1003">Cell membrane</keyword>
<evidence type="ECO:0000256" key="3">
    <source>
        <dbReference type="ARBA" id="ARBA00012438"/>
    </source>
</evidence>
<dbReference type="SUPFAM" id="SSF55874">
    <property type="entry name" value="ATPase domain of HSP90 chaperone/DNA topoisomerase II/histidine kinase"/>
    <property type="match status" value="1"/>
</dbReference>
<dbReference type="PROSITE" id="PS50061">
    <property type="entry name" value="ETS_DOMAIN_3"/>
    <property type="match status" value="1"/>
</dbReference>
<evidence type="ECO:0000256" key="7">
    <source>
        <dbReference type="ARBA" id="ARBA00022692"/>
    </source>
</evidence>
<evidence type="ECO:0000256" key="8">
    <source>
        <dbReference type="ARBA" id="ARBA00022741"/>
    </source>
</evidence>
<dbReference type="GO" id="GO:0043565">
    <property type="term" value="F:sequence-specific DNA binding"/>
    <property type="evidence" value="ECO:0007669"/>
    <property type="project" value="InterPro"/>
</dbReference>
<dbReference type="RefSeq" id="WP_103298428.1">
    <property type="nucleotide sequence ID" value="NZ_PPQT01000078.1"/>
</dbReference>
<evidence type="ECO:0000256" key="4">
    <source>
        <dbReference type="ARBA" id="ARBA00022475"/>
    </source>
</evidence>
<name>A0A380FY24_9STAP</name>
<dbReference type="InterPro" id="IPR036097">
    <property type="entry name" value="HisK_dim/P_sf"/>
</dbReference>
<comment type="catalytic activity">
    <reaction evidence="1">
        <text>ATP + protein L-histidine = ADP + protein N-phospho-L-histidine.</text>
        <dbReference type="EC" id="2.7.13.3"/>
    </reaction>
</comment>
<evidence type="ECO:0000259" key="17">
    <source>
        <dbReference type="PROSITE" id="PS50109"/>
    </source>
</evidence>
<dbReference type="PROSITE" id="PS50109">
    <property type="entry name" value="HIS_KIN"/>
    <property type="match status" value="1"/>
</dbReference>
<evidence type="ECO:0000256" key="12">
    <source>
        <dbReference type="ARBA" id="ARBA00023012"/>
    </source>
</evidence>
<dbReference type="Gene3D" id="1.10.287.130">
    <property type="match status" value="1"/>
</dbReference>
<dbReference type="Pfam" id="PF00512">
    <property type="entry name" value="HisKA"/>
    <property type="match status" value="1"/>
</dbReference>
<dbReference type="AlphaFoldDB" id="A0A380FY24"/>
<feature type="transmembrane region" description="Helical" evidence="15">
    <location>
        <begin position="190"/>
        <end position="212"/>
    </location>
</feature>
<reference evidence="18 20" key="1">
    <citation type="submission" date="2018-06" db="EMBL/GenBank/DDBJ databases">
        <authorList>
            <consortium name="Pathogen Informatics"/>
            <person name="Doyle S."/>
        </authorList>
    </citation>
    <scope>NUCLEOTIDE SEQUENCE [LARGE SCALE GENOMIC DNA]</scope>
    <source>
        <strain evidence="18 20">NCTC13830</strain>
    </source>
</reference>
<evidence type="ECO:0000313" key="20">
    <source>
        <dbReference type="Proteomes" id="UP000254047"/>
    </source>
</evidence>
<reference evidence="19 21" key="2">
    <citation type="submission" date="2019-04" db="EMBL/GenBank/DDBJ databases">
        <title>Genomic characterization of Staphylococcus petrasii strains.</title>
        <authorList>
            <person name="Vrbovska V."/>
            <person name="Kovarovic V."/>
            <person name="Maslanova I."/>
            <person name="Indrakova A."/>
            <person name="Petras P."/>
            <person name="Sedo O."/>
            <person name="Svec P."/>
            <person name="Fisarova L."/>
            <person name="Sedlacek I."/>
            <person name="Doskar J."/>
            <person name="Pantucek R."/>
        </authorList>
    </citation>
    <scope>NUCLEOTIDE SEQUENCE [LARGE SCALE GENOMIC DNA]</scope>
    <source>
        <strain evidence="19 21">P5404</strain>
    </source>
</reference>
<dbReference type="InterPro" id="IPR003661">
    <property type="entry name" value="HisK_dim/P_dom"/>
</dbReference>
<keyword evidence="7 15" id="KW-0812">Transmembrane</keyword>
<keyword evidence="8" id="KW-0547">Nucleotide-binding</keyword>
<evidence type="ECO:0000256" key="5">
    <source>
        <dbReference type="ARBA" id="ARBA00022553"/>
    </source>
</evidence>
<keyword evidence="13 15" id="KW-0472">Membrane</keyword>
<dbReference type="EMBL" id="UHDO01000001">
    <property type="protein sequence ID" value="SUM43040.1"/>
    <property type="molecule type" value="Genomic_DNA"/>
</dbReference>
<accession>A0A380FY24</accession>
<dbReference type="InterPro" id="IPR005467">
    <property type="entry name" value="His_kinase_dom"/>
</dbReference>
<dbReference type="Gene3D" id="3.30.565.10">
    <property type="entry name" value="Histidine kinase-like ATPase, C-terminal domain"/>
    <property type="match status" value="1"/>
</dbReference>
<dbReference type="EC" id="2.7.13.3" evidence="3"/>
<dbReference type="InterPro" id="IPR003594">
    <property type="entry name" value="HATPase_dom"/>
</dbReference>
<dbReference type="CDD" id="cd00075">
    <property type="entry name" value="HATPase"/>
    <property type="match status" value="1"/>
</dbReference>
<feature type="compositionally biased region" description="Basic residues" evidence="14">
    <location>
        <begin position="241"/>
        <end position="254"/>
    </location>
</feature>
<dbReference type="GO" id="GO:0000155">
    <property type="term" value="F:phosphorelay sensor kinase activity"/>
    <property type="evidence" value="ECO:0007669"/>
    <property type="project" value="InterPro"/>
</dbReference>
<feature type="region of interest" description="Disordered" evidence="14">
    <location>
        <begin position="238"/>
        <end position="257"/>
    </location>
</feature>
<keyword evidence="9 18" id="KW-0418">Kinase</keyword>
<dbReference type="EMBL" id="SRLS01000012">
    <property type="protein sequence ID" value="TGE16739.1"/>
    <property type="molecule type" value="Genomic_DNA"/>
</dbReference>
<evidence type="ECO:0000256" key="13">
    <source>
        <dbReference type="ARBA" id="ARBA00023136"/>
    </source>
</evidence>
<keyword evidence="12" id="KW-0902">Two-component regulatory system</keyword>
<comment type="subcellular location">
    <subcellularLocation>
        <location evidence="2">Cell membrane</location>
        <topology evidence="2">Multi-pass membrane protein</topology>
    </subcellularLocation>
</comment>
<sequence length="493" mass="57366">MNKRFTLKFLKYVAVFFIINFIVSFIFIALMTFNLVTNLYTTLSEVGPEYFDSTNMHDAPSERLKKLAKREKADLYFTKKNGDILYPNQLKGQNIKPKILDNIYDTNTINTQHNTYFIYIYHKKVKSPNITNGNQIKTSQLLNSLANQDFNQYNFNINNGKLSFVKNSSFRDYENSYNLGYNFHDANKNFLKITLGFIIFNILLVAITAFLISKRLTKPLAYYIDWIGNLSEGKLYQPTSKQKRKRKKKRKKRKTYPELDHSLTQLNQQMLSDKFYHNQINYYKTKWINQISHDLKSPLTTIYGYSKLIQTDEASQPYVQLISEKATFMSDLIDSLNQSFDLETQQMKQDKENFPIKATVERIASIIGYQQLSLSFNLGEESQFYGNKLYFERLLINLINNSIEHNDKHPNITIDFTRESNILIIDYIDDGQGLPQSNIDDLIKQSYTSKKDNANHGMGLSIIQDAVHFHDGSIEVLPTDTGVHFHISLVDKS</sequence>
<dbReference type="OrthoDB" id="368131at2"/>
<evidence type="ECO:0000256" key="11">
    <source>
        <dbReference type="ARBA" id="ARBA00022989"/>
    </source>
</evidence>
<feature type="domain" description="Histidine kinase" evidence="17">
    <location>
        <begin position="290"/>
        <end position="493"/>
    </location>
</feature>
<dbReference type="InterPro" id="IPR000418">
    <property type="entry name" value="Ets_dom"/>
</dbReference>
<proteinExistence type="predicted"/>